<feature type="transmembrane region" description="Helical" evidence="1">
    <location>
        <begin position="34"/>
        <end position="54"/>
    </location>
</feature>
<keyword evidence="3" id="KW-1185">Reference proteome</keyword>
<keyword evidence="1" id="KW-0472">Membrane</keyword>
<organism evidence="2 3">
    <name type="scientific">Pseudoclavibacter caeni</name>
    <dbReference type="NCBI Taxonomy" id="908846"/>
    <lineage>
        <taxon>Bacteria</taxon>
        <taxon>Bacillati</taxon>
        <taxon>Actinomycetota</taxon>
        <taxon>Actinomycetes</taxon>
        <taxon>Micrococcales</taxon>
        <taxon>Microbacteriaceae</taxon>
        <taxon>Pseudoclavibacter</taxon>
    </lineage>
</organism>
<dbReference type="Proteomes" id="UP000481339">
    <property type="component" value="Unassembled WGS sequence"/>
</dbReference>
<dbReference type="AlphaFoldDB" id="A0A7C8BMP7"/>
<gene>
    <name evidence="2" type="ORF">F8O02_07995</name>
</gene>
<dbReference type="RefSeq" id="WP_158036717.1">
    <property type="nucleotide sequence ID" value="NZ_BAAAZV010000002.1"/>
</dbReference>
<proteinExistence type="predicted"/>
<evidence type="ECO:0008006" key="4">
    <source>
        <dbReference type="Google" id="ProtNLM"/>
    </source>
</evidence>
<reference evidence="2 3" key="1">
    <citation type="submission" date="2019-09" db="EMBL/GenBank/DDBJ databases">
        <title>Phylogeny of genus Pseudoclavibacter and closely related genus.</title>
        <authorList>
            <person name="Li Y."/>
        </authorList>
    </citation>
    <scope>NUCLEOTIDE SEQUENCE [LARGE SCALE GENOMIC DNA]</scope>
    <source>
        <strain evidence="2 3">JCM 16921</strain>
    </source>
</reference>
<name>A0A7C8BMP7_9MICO</name>
<feature type="transmembrane region" description="Helical" evidence="1">
    <location>
        <begin position="66"/>
        <end position="84"/>
    </location>
</feature>
<sequence>MTFLMSLLVFLHLVGAAALVGGWFATFRTPTVTVWQLAGAIVQLVTGLALVGILGATHETVNYVKITVKLVLAVAVAGAAFVGYGRAVRDEQVPVGIAHAVGGLALVNIGVAALWQ</sequence>
<keyword evidence="1" id="KW-0812">Transmembrane</keyword>
<feature type="transmembrane region" description="Helical" evidence="1">
    <location>
        <begin position="96"/>
        <end position="115"/>
    </location>
</feature>
<evidence type="ECO:0000256" key="1">
    <source>
        <dbReference type="SAM" id="Phobius"/>
    </source>
</evidence>
<dbReference type="EMBL" id="WBKA01000006">
    <property type="protein sequence ID" value="KAB1631546.1"/>
    <property type="molecule type" value="Genomic_DNA"/>
</dbReference>
<accession>A0A7C8BMP7</accession>
<keyword evidence="1" id="KW-1133">Transmembrane helix</keyword>
<dbReference type="OrthoDB" id="3830423at2"/>
<evidence type="ECO:0000313" key="3">
    <source>
        <dbReference type="Proteomes" id="UP000481339"/>
    </source>
</evidence>
<evidence type="ECO:0000313" key="2">
    <source>
        <dbReference type="EMBL" id="KAB1631546.1"/>
    </source>
</evidence>
<comment type="caution">
    <text evidence="2">The sequence shown here is derived from an EMBL/GenBank/DDBJ whole genome shotgun (WGS) entry which is preliminary data.</text>
</comment>
<protein>
    <recommendedName>
        <fullName evidence="4">Integral membrane protein</fullName>
    </recommendedName>
</protein>